<dbReference type="OMA" id="MQWKLQE"/>
<feature type="region of interest" description="Disordered" evidence="1">
    <location>
        <begin position="264"/>
        <end position="285"/>
    </location>
</feature>
<dbReference type="GeneID" id="26905281"/>
<feature type="region of interest" description="Disordered" evidence="1">
    <location>
        <begin position="166"/>
        <end position="187"/>
    </location>
</feature>
<dbReference type="EMBL" id="LGTL01000009">
    <property type="protein sequence ID" value="KPA79939.1"/>
    <property type="molecule type" value="Genomic_DNA"/>
</dbReference>
<name>A0A0M9G0X9_LEPPY</name>
<gene>
    <name evidence="2" type="ORF">ABB37_04990</name>
</gene>
<feature type="region of interest" description="Disordered" evidence="1">
    <location>
        <begin position="364"/>
        <end position="465"/>
    </location>
</feature>
<feature type="compositionally biased region" description="Acidic residues" evidence="1">
    <location>
        <begin position="456"/>
        <end position="465"/>
    </location>
</feature>
<dbReference type="EMBL" id="LGTL01000009">
    <property type="protein sequence ID" value="KPA79938.1"/>
    <property type="molecule type" value="Genomic_DNA"/>
</dbReference>
<protein>
    <submittedName>
        <fullName evidence="2">Uncharacterized protein</fullName>
    </submittedName>
</protein>
<keyword evidence="3" id="KW-1185">Reference proteome</keyword>
<dbReference type="RefSeq" id="XP_015658377.1">
    <property type="nucleotide sequence ID" value="XM_015802861.1"/>
</dbReference>
<dbReference type="AlphaFoldDB" id="A0A0M9G0X9"/>
<sequence>MDSFSTYLDHLILLLAARFQAPLEVSTEELLTPVNGSAVTDPWELVSRTVQLNLCSPQTEQERLYTRQLDVHNFSAAVCRERARYVQWKLSADQKRSRDERCSTQISTPAVPSASAAPVTTLAAASAKSAVAVGGNASTFDVTRDSLQRDVSALYALVRQSLPSALDDDTADVESDEENGQATATASAIPVASTTTTTTTAAPSPFAAQVHEVVVRTAEERHRDEQAARARDEFLSQIQALQSVYFNKYRRWLEVPENVLDPPSPLQRAAATSSAISSRQSSVSVRGSEAAAAAATIAARRSVNGVGSFNKHCEENERADLLEALKLTRPERPAPRPVPSASPPAFNVRAGVHPTIAAMRRQVQLQRPLRPSAVSAGVEDGGDRTSADSQEMRQSSGYTGAPAKTLMRPAVSSVATDGASAERGAAGTKQAAMRMSAAPKDTAPPASRRGRWQIVEYDDEGEEDE</sequence>
<proteinExistence type="predicted"/>
<dbReference type="VEuPathDB" id="TriTrypDB:LpyrH10_09_0900"/>
<dbReference type="OrthoDB" id="273785at2759"/>
<feature type="compositionally biased region" description="Polar residues" evidence="1">
    <location>
        <begin position="387"/>
        <end position="398"/>
    </location>
</feature>
<evidence type="ECO:0000313" key="2">
    <source>
        <dbReference type="EMBL" id="KPA79939.1"/>
    </source>
</evidence>
<evidence type="ECO:0000256" key="1">
    <source>
        <dbReference type="SAM" id="MobiDB-lite"/>
    </source>
</evidence>
<dbReference type="Proteomes" id="UP000037923">
    <property type="component" value="Unassembled WGS sequence"/>
</dbReference>
<accession>A0A0M9G0X9</accession>
<feature type="compositionally biased region" description="Acidic residues" evidence="1">
    <location>
        <begin position="166"/>
        <end position="179"/>
    </location>
</feature>
<feature type="compositionally biased region" description="Low complexity" evidence="1">
    <location>
        <begin position="268"/>
        <end position="285"/>
    </location>
</feature>
<reference evidence="2 3" key="1">
    <citation type="submission" date="2015-07" db="EMBL/GenBank/DDBJ databases">
        <title>High-quality genome of monoxenous trypanosomatid Leptomonas pyrrhocoris.</title>
        <authorList>
            <person name="Flegontov P."/>
            <person name="Butenko A."/>
            <person name="Firsov S."/>
            <person name="Vlcek C."/>
            <person name="Logacheva M.D."/>
            <person name="Field M."/>
            <person name="Filatov D."/>
            <person name="Flegontova O."/>
            <person name="Gerasimov E."/>
            <person name="Jackson A.P."/>
            <person name="Kelly S."/>
            <person name="Opperdoes F."/>
            <person name="O'Reilly A."/>
            <person name="Votypka J."/>
            <person name="Yurchenko V."/>
            <person name="Lukes J."/>
        </authorList>
    </citation>
    <scope>NUCLEOTIDE SEQUENCE [LARGE SCALE GENOMIC DNA]</scope>
    <source>
        <strain evidence="2">H10</strain>
    </source>
</reference>
<organism evidence="2 3">
    <name type="scientific">Leptomonas pyrrhocoris</name>
    <name type="common">Firebug parasite</name>
    <dbReference type="NCBI Taxonomy" id="157538"/>
    <lineage>
        <taxon>Eukaryota</taxon>
        <taxon>Discoba</taxon>
        <taxon>Euglenozoa</taxon>
        <taxon>Kinetoplastea</taxon>
        <taxon>Metakinetoplastina</taxon>
        <taxon>Trypanosomatida</taxon>
        <taxon>Trypanosomatidae</taxon>
        <taxon>Leishmaniinae</taxon>
        <taxon>Leptomonas</taxon>
    </lineage>
</organism>
<evidence type="ECO:0000313" key="3">
    <source>
        <dbReference type="Proteomes" id="UP000037923"/>
    </source>
</evidence>
<comment type="caution">
    <text evidence="2">The sequence shown here is derived from an EMBL/GenBank/DDBJ whole genome shotgun (WGS) entry which is preliminary data.</text>
</comment>
<dbReference type="RefSeq" id="XP_015658378.1">
    <property type="nucleotide sequence ID" value="XM_015802862.1"/>
</dbReference>